<dbReference type="PANTHER" id="PTHR31793:SF27">
    <property type="entry name" value="NOVEL THIOESTERASE SUPERFAMILY DOMAIN AND SAPOSIN A-TYPE DOMAIN CONTAINING PROTEIN (0610012H03RIK)"/>
    <property type="match status" value="1"/>
</dbReference>
<reference evidence="3" key="1">
    <citation type="submission" date="2020-08" db="EMBL/GenBank/DDBJ databases">
        <title>Genome public.</title>
        <authorList>
            <person name="Liu C."/>
            <person name="Sun Q."/>
        </authorList>
    </citation>
    <scope>NUCLEOTIDE SEQUENCE</scope>
    <source>
        <strain evidence="3">NSJ-51</strain>
    </source>
</reference>
<name>A0A8J6JFV6_9FIRM</name>
<keyword evidence="2" id="KW-0378">Hydrolase</keyword>
<dbReference type="Proteomes" id="UP000661435">
    <property type="component" value="Unassembled WGS sequence"/>
</dbReference>
<comment type="similarity">
    <text evidence="1">Belongs to the 4-hydroxybenzoyl-CoA thioesterase family.</text>
</comment>
<evidence type="ECO:0000256" key="1">
    <source>
        <dbReference type="ARBA" id="ARBA00005953"/>
    </source>
</evidence>
<proteinExistence type="inferred from homology"/>
<organism evidence="3 4">
    <name type="scientific">Lawsonibacter hominis</name>
    <dbReference type="NCBI Taxonomy" id="2763053"/>
    <lineage>
        <taxon>Bacteria</taxon>
        <taxon>Bacillati</taxon>
        <taxon>Bacillota</taxon>
        <taxon>Clostridia</taxon>
        <taxon>Eubacteriales</taxon>
        <taxon>Oscillospiraceae</taxon>
        <taxon>Lawsonibacter</taxon>
    </lineage>
</organism>
<sequence>MERRPYRRKVQFYETDGMGIVYHGNYIHWMGEARTAFMEQLGCGYETLVDAGIDIALTGVSCHYRSMTRFGAHVDLFLTIIALSPARLALAYRMVDVETGTLRCEGESRHFFYDRKKGRPAALKRLRPELYQRFEALAGKEGAWKSEM</sequence>
<protein>
    <submittedName>
        <fullName evidence="3">Acyl-CoA thioesterase</fullName>
    </submittedName>
</protein>
<evidence type="ECO:0000256" key="2">
    <source>
        <dbReference type="ARBA" id="ARBA00022801"/>
    </source>
</evidence>
<dbReference type="PIRSF" id="PIRSF003230">
    <property type="entry name" value="YbgC"/>
    <property type="match status" value="1"/>
</dbReference>
<dbReference type="CDD" id="cd00586">
    <property type="entry name" value="4HBT"/>
    <property type="match status" value="1"/>
</dbReference>
<dbReference type="GO" id="GO:0047617">
    <property type="term" value="F:fatty acyl-CoA hydrolase activity"/>
    <property type="evidence" value="ECO:0007669"/>
    <property type="project" value="TreeGrafter"/>
</dbReference>
<comment type="caution">
    <text evidence="3">The sequence shown here is derived from an EMBL/GenBank/DDBJ whole genome shotgun (WGS) entry which is preliminary data.</text>
</comment>
<dbReference type="AlphaFoldDB" id="A0A8J6JFV6"/>
<evidence type="ECO:0000313" key="3">
    <source>
        <dbReference type="EMBL" id="MBC5733515.1"/>
    </source>
</evidence>
<dbReference type="InterPro" id="IPR050563">
    <property type="entry name" value="4-hydroxybenzoyl-CoA_TE"/>
</dbReference>
<dbReference type="InterPro" id="IPR006684">
    <property type="entry name" value="YbgC/YbaW"/>
</dbReference>
<dbReference type="Gene3D" id="3.10.129.10">
    <property type="entry name" value="Hotdog Thioesterase"/>
    <property type="match status" value="1"/>
</dbReference>
<dbReference type="Pfam" id="PF13279">
    <property type="entry name" value="4HBT_2"/>
    <property type="match status" value="1"/>
</dbReference>
<gene>
    <name evidence="3" type="ORF">H8S57_07215</name>
</gene>
<dbReference type="InterPro" id="IPR029069">
    <property type="entry name" value="HotDog_dom_sf"/>
</dbReference>
<keyword evidence="4" id="KW-1185">Reference proteome</keyword>
<accession>A0A8J6JFV6</accession>
<evidence type="ECO:0000313" key="4">
    <source>
        <dbReference type="Proteomes" id="UP000661435"/>
    </source>
</evidence>
<dbReference type="EMBL" id="JACOPP010000007">
    <property type="protein sequence ID" value="MBC5733515.1"/>
    <property type="molecule type" value="Genomic_DNA"/>
</dbReference>
<dbReference type="SUPFAM" id="SSF54637">
    <property type="entry name" value="Thioesterase/thiol ester dehydrase-isomerase"/>
    <property type="match status" value="1"/>
</dbReference>
<dbReference type="RefSeq" id="WP_186907409.1">
    <property type="nucleotide sequence ID" value="NZ_JACOPP010000007.1"/>
</dbReference>
<dbReference type="PANTHER" id="PTHR31793">
    <property type="entry name" value="4-HYDROXYBENZOYL-COA THIOESTERASE FAMILY MEMBER"/>
    <property type="match status" value="1"/>
</dbReference>